<comment type="caution">
    <text evidence="1">The sequence shown here is derived from an EMBL/GenBank/DDBJ whole genome shotgun (WGS) entry which is preliminary data.</text>
</comment>
<evidence type="ECO:0000313" key="2">
    <source>
        <dbReference type="Proteomes" id="UP000294614"/>
    </source>
</evidence>
<dbReference type="AlphaFoldDB" id="A0A4V2PRR4"/>
<evidence type="ECO:0000313" key="1">
    <source>
        <dbReference type="EMBL" id="TCK59861.1"/>
    </source>
</evidence>
<dbReference type="OrthoDB" id="9972634at2"/>
<proteinExistence type="predicted"/>
<dbReference type="PROSITE" id="PS51257">
    <property type="entry name" value="PROKAR_LIPOPROTEIN"/>
    <property type="match status" value="1"/>
</dbReference>
<organism evidence="1 2">
    <name type="scientific">Seleniivibrio woodruffii</name>
    <dbReference type="NCBI Taxonomy" id="1078050"/>
    <lineage>
        <taxon>Bacteria</taxon>
        <taxon>Pseudomonadati</taxon>
        <taxon>Deferribacterota</taxon>
        <taxon>Deferribacteres</taxon>
        <taxon>Deferribacterales</taxon>
        <taxon>Geovibrionaceae</taxon>
        <taxon>Seleniivibrio</taxon>
    </lineage>
</organism>
<dbReference type="EMBL" id="SMGG01000005">
    <property type="protein sequence ID" value="TCK59861.1"/>
    <property type="molecule type" value="Genomic_DNA"/>
</dbReference>
<reference evidence="1 2" key="1">
    <citation type="submission" date="2019-03" db="EMBL/GenBank/DDBJ databases">
        <title>Genomic Encyclopedia of Type Strains, Phase IV (KMG-IV): sequencing the most valuable type-strain genomes for metagenomic binning, comparative biology and taxonomic classification.</title>
        <authorList>
            <person name="Goeker M."/>
        </authorList>
    </citation>
    <scope>NUCLEOTIDE SEQUENCE [LARGE SCALE GENOMIC DNA]</scope>
    <source>
        <strain evidence="1 2">DSM 24984</strain>
    </source>
</reference>
<gene>
    <name evidence="1" type="ORF">C8D98_2028</name>
</gene>
<accession>A0A4V2PRR4</accession>
<sequence length="168" mass="19089">MRLILFSVLSAVLLAGCGYDFFMNKPVTKQIVSISSGDRTLSLDGEVAVEDDFLALKLKSEFFRGNADVKLEDGKYSIKVRNLPLDESKFQQFEKDIYAIYYAGDYPHKSSVKMFGKTEMKGKTKIVYDTDGYEIYKVSYSNNQIYMLNVLMEYSVVIDIGADSWGQN</sequence>
<name>A0A4V2PRR4_9BACT</name>
<evidence type="ECO:0008006" key="3">
    <source>
        <dbReference type="Google" id="ProtNLM"/>
    </source>
</evidence>
<dbReference type="Proteomes" id="UP000294614">
    <property type="component" value="Unassembled WGS sequence"/>
</dbReference>
<protein>
    <recommendedName>
        <fullName evidence="3">Lipoprotein</fullName>
    </recommendedName>
</protein>
<keyword evidence="2" id="KW-1185">Reference proteome</keyword>
<dbReference type="RefSeq" id="WP_132874017.1">
    <property type="nucleotide sequence ID" value="NZ_JAJUHT010000005.1"/>
</dbReference>